<keyword evidence="1" id="KW-0472">Membrane</keyword>
<accession>A0A1D2N285</accession>
<organism evidence="2 3">
    <name type="scientific">Orchesella cincta</name>
    <name type="common">Springtail</name>
    <name type="synonym">Podura cincta</name>
    <dbReference type="NCBI Taxonomy" id="48709"/>
    <lineage>
        <taxon>Eukaryota</taxon>
        <taxon>Metazoa</taxon>
        <taxon>Ecdysozoa</taxon>
        <taxon>Arthropoda</taxon>
        <taxon>Hexapoda</taxon>
        <taxon>Collembola</taxon>
        <taxon>Entomobryomorpha</taxon>
        <taxon>Entomobryoidea</taxon>
        <taxon>Orchesellidae</taxon>
        <taxon>Orchesellinae</taxon>
        <taxon>Orchesella</taxon>
    </lineage>
</organism>
<feature type="non-terminal residue" evidence="2">
    <location>
        <position position="1"/>
    </location>
</feature>
<feature type="transmembrane region" description="Helical" evidence="1">
    <location>
        <begin position="7"/>
        <end position="26"/>
    </location>
</feature>
<dbReference type="InterPro" id="IPR053231">
    <property type="entry name" value="GPCR_LN-TM7"/>
</dbReference>
<protein>
    <recommendedName>
        <fullName evidence="4">SMB domain-containing protein</fullName>
    </recommendedName>
</protein>
<proteinExistence type="predicted"/>
<evidence type="ECO:0008006" key="4">
    <source>
        <dbReference type="Google" id="ProtNLM"/>
    </source>
</evidence>
<dbReference type="OrthoDB" id="6134459at2759"/>
<dbReference type="PANTHER" id="PTHR45902">
    <property type="entry name" value="LATROPHILIN RECEPTOR-LIKE PROTEIN A"/>
    <property type="match status" value="1"/>
</dbReference>
<name>A0A1D2N285_ORCCI</name>
<reference evidence="2 3" key="1">
    <citation type="journal article" date="2016" name="Genome Biol. Evol.">
        <title>Gene Family Evolution Reflects Adaptation to Soil Environmental Stressors in the Genome of the Collembolan Orchesella cincta.</title>
        <authorList>
            <person name="Faddeeva-Vakhrusheva A."/>
            <person name="Derks M.F."/>
            <person name="Anvar S.Y."/>
            <person name="Agamennone V."/>
            <person name="Suring W."/>
            <person name="Smit S."/>
            <person name="van Straalen N.M."/>
            <person name="Roelofs D."/>
        </authorList>
    </citation>
    <scope>NUCLEOTIDE SEQUENCE [LARGE SCALE GENOMIC DNA]</scope>
    <source>
        <tissue evidence="2">Mixed pool</tissue>
    </source>
</reference>
<keyword evidence="3" id="KW-1185">Reference proteome</keyword>
<comment type="caution">
    <text evidence="2">The sequence shown here is derived from an EMBL/GenBank/DDBJ whole genome shotgun (WGS) entry which is preliminary data.</text>
</comment>
<gene>
    <name evidence="2" type="ORF">Ocin01_07357</name>
</gene>
<evidence type="ECO:0000313" key="2">
    <source>
        <dbReference type="EMBL" id="ODM99331.1"/>
    </source>
</evidence>
<dbReference type="Proteomes" id="UP000094527">
    <property type="component" value="Unassembled WGS sequence"/>
</dbReference>
<dbReference type="EMBL" id="LJIJ01000287">
    <property type="protein sequence ID" value="ODM99331.1"/>
    <property type="molecule type" value="Genomic_DNA"/>
</dbReference>
<keyword evidence="1" id="KW-1133">Transmembrane helix</keyword>
<dbReference type="AlphaFoldDB" id="A0A1D2N285"/>
<keyword evidence="1" id="KW-0812">Transmembrane</keyword>
<evidence type="ECO:0000256" key="1">
    <source>
        <dbReference type="SAM" id="Phobius"/>
    </source>
</evidence>
<evidence type="ECO:0000313" key="3">
    <source>
        <dbReference type="Proteomes" id="UP000094527"/>
    </source>
</evidence>
<dbReference type="PANTHER" id="PTHR45902:SF1">
    <property type="entry name" value="LATROPHILIN RECEPTOR-LIKE PROTEIN A"/>
    <property type="match status" value="1"/>
</dbReference>
<sequence>LRCDRNVCLFSFLVVVLTICVCFFVHRQGQGGSTGGYATCGFGARAEKQSTQLGHLGEFKDCGFPMEGCGDEEDPDFMVSPSYCRCDEACVLYGNCCVTVVKRLSEAPVNNTWRCVRLPGSDDGVRMIRRCPSNYADDFDNRRLCERPESECKENEDICPWVDLPVIHNATRHLYANIYCARCHGLRNEDLYRVREKKNCTKKFVGGWEAFKHRAEYAGGLEWRDPGDSDLNCSVRILELEIGAIRTFVVLPAGCGEGCDQFGDLGVANLCHAYMQVVNVRAVAYKNPHCAKCDLPGSASSGQCRRLPARQARDECGSEDTGNGAARFSDTRLLVSFLLGIQIRNKVYAVKLF</sequence>
<dbReference type="OMA" id="CDCSSLC"/>